<dbReference type="PANTHER" id="PTHR43649">
    <property type="entry name" value="ARABINOSE-BINDING PROTEIN-RELATED"/>
    <property type="match status" value="1"/>
</dbReference>
<keyword evidence="5" id="KW-1185">Reference proteome</keyword>
<dbReference type="AlphaFoldDB" id="A0A2R5EPJ7"/>
<dbReference type="InterPro" id="IPR006059">
    <property type="entry name" value="SBP"/>
</dbReference>
<feature type="region of interest" description="Disordered" evidence="3">
    <location>
        <begin position="15"/>
        <end position="36"/>
    </location>
</feature>
<accession>A0A2R5EPJ7</accession>
<reference evidence="4 5" key="1">
    <citation type="submission" date="2017-08" db="EMBL/GenBank/DDBJ databases">
        <title>Substantial Increase in Enzyme Production by Combined Drug-Resistance Mutations in Paenibacillus agaridevorans.</title>
        <authorList>
            <person name="Tanaka Y."/>
            <person name="Funane K."/>
            <person name="Hosaka T."/>
            <person name="Shiwa Y."/>
            <person name="Fujita N."/>
            <person name="Miyazaki T."/>
            <person name="Yoshikawa H."/>
            <person name="Murakami K."/>
            <person name="Kasahara K."/>
            <person name="Inaoka T."/>
            <person name="Hiraga Y."/>
            <person name="Ochi K."/>
        </authorList>
    </citation>
    <scope>NUCLEOTIDE SEQUENCE [LARGE SCALE GENOMIC DNA]</scope>
    <source>
        <strain evidence="4 5">T-3040</strain>
    </source>
</reference>
<dbReference type="Gene3D" id="3.40.190.10">
    <property type="entry name" value="Periplasmic binding protein-like II"/>
    <property type="match status" value="1"/>
</dbReference>
<evidence type="ECO:0000256" key="2">
    <source>
        <dbReference type="ARBA" id="ARBA00022448"/>
    </source>
</evidence>
<dbReference type="SUPFAM" id="SSF53850">
    <property type="entry name" value="Periplasmic binding protein-like II"/>
    <property type="match status" value="1"/>
</dbReference>
<name>A0A2R5EPJ7_9BACL</name>
<gene>
    <name evidence="4" type="ORF">PAT3040_01460</name>
</gene>
<evidence type="ECO:0000256" key="3">
    <source>
        <dbReference type="SAM" id="MobiDB-lite"/>
    </source>
</evidence>
<dbReference type="Proteomes" id="UP000245202">
    <property type="component" value="Unassembled WGS sequence"/>
</dbReference>
<dbReference type="Pfam" id="PF01547">
    <property type="entry name" value="SBP_bac_1"/>
    <property type="match status" value="1"/>
</dbReference>
<protein>
    <submittedName>
        <fullName evidence="4">ABC transporter substrate-binding protein</fullName>
    </submittedName>
</protein>
<comment type="caution">
    <text evidence="4">The sequence shown here is derived from an EMBL/GenBank/DDBJ whole genome shotgun (WGS) entry which is preliminary data.</text>
</comment>
<keyword evidence="2" id="KW-0813">Transport</keyword>
<evidence type="ECO:0000256" key="1">
    <source>
        <dbReference type="ARBA" id="ARBA00008520"/>
    </source>
</evidence>
<dbReference type="InterPro" id="IPR050490">
    <property type="entry name" value="Bact_solute-bd_prot1"/>
</dbReference>
<evidence type="ECO:0000313" key="5">
    <source>
        <dbReference type="Proteomes" id="UP000245202"/>
    </source>
</evidence>
<dbReference type="EMBL" id="BDQX01000064">
    <property type="protein sequence ID" value="GBG06918.1"/>
    <property type="molecule type" value="Genomic_DNA"/>
</dbReference>
<dbReference type="PANTHER" id="PTHR43649:SF29">
    <property type="entry name" value="OSMOPROTECTIVE COMPOUNDS-BINDING PROTEIN GGTB"/>
    <property type="match status" value="1"/>
</dbReference>
<evidence type="ECO:0000313" key="4">
    <source>
        <dbReference type="EMBL" id="GBG06918.1"/>
    </source>
</evidence>
<proteinExistence type="inferred from homology"/>
<comment type="similarity">
    <text evidence="1">Belongs to the bacterial solute-binding protein 1 family.</text>
</comment>
<sequence>MSCIATAVLLAGCVGNSTNKPQNTSPPSPSQGEGQKEEIKLYENGLPQDEKVVLKMGLWESGSGREWVDTAVKAFSEKYPNVTFDITASPTLSTILETKISAGDDKDMFDLFTPSFSSGDQYVRLANAGKFEPQDDLWDRDVPEEAGKKLRSVISDDAYEATLAFGYTTRMPLGMYTAGFFFNQNLFDKYGWNKSPGTWDEFVQLLEQIKGDGIIPITFPGVYAGYLTDYTFNMVQFDLAKANGNFDQYMDNFRNFSGAQYTTAELKEAWNRIYELGKKGYFPEGVAALNHTQSQMQVLQGKAALVSTGDWVGNEMKEHTPADFKWGFMAIPAMNDAQQTIFVNSGVADVGFSIWKEKPELTKKWAKEFLVSLYAFDIQEKLASESGTYPIRLDFGQDAARIAKLQPVQTAVMEYAERHNVQYISTRRNFYPTSPEAGQAGKLVSEMITAVATGKKDPLPVLEEAEALLQKALEKEDKQQ</sequence>
<organism evidence="4 5">
    <name type="scientific">Paenibacillus agaridevorans</name>
    <dbReference type="NCBI Taxonomy" id="171404"/>
    <lineage>
        <taxon>Bacteria</taxon>
        <taxon>Bacillati</taxon>
        <taxon>Bacillota</taxon>
        <taxon>Bacilli</taxon>
        <taxon>Bacillales</taxon>
        <taxon>Paenibacillaceae</taxon>
        <taxon>Paenibacillus</taxon>
    </lineage>
</organism>